<evidence type="ECO:0000256" key="1">
    <source>
        <dbReference type="SAM" id="MobiDB-lite"/>
    </source>
</evidence>
<evidence type="ECO:0000259" key="2">
    <source>
        <dbReference type="Pfam" id="PF22936"/>
    </source>
</evidence>
<accession>A0A5N5HRW8</accession>
<name>A0A5N5HRW8_9ROSA</name>
<dbReference type="Pfam" id="PF22936">
    <property type="entry name" value="Pol_BBD"/>
    <property type="match status" value="1"/>
</dbReference>
<evidence type="ECO:0000313" key="3">
    <source>
        <dbReference type="EMBL" id="KAB2626124.1"/>
    </source>
</evidence>
<dbReference type="InterPro" id="IPR054722">
    <property type="entry name" value="PolX-like_BBD"/>
</dbReference>
<comment type="caution">
    <text evidence="3">The sequence shown here is derived from an EMBL/GenBank/DDBJ whole genome shotgun (WGS) entry which is preliminary data.</text>
</comment>
<reference evidence="4" key="2">
    <citation type="submission" date="2019-10" db="EMBL/GenBank/DDBJ databases">
        <title>A de novo genome assembly of a pear dwarfing rootstock.</title>
        <authorList>
            <person name="Wang F."/>
            <person name="Wang J."/>
            <person name="Li S."/>
            <person name="Zhang Y."/>
            <person name="Fang M."/>
            <person name="Ma L."/>
            <person name="Zhao Y."/>
            <person name="Jiang S."/>
        </authorList>
    </citation>
    <scope>NUCLEOTIDE SEQUENCE [LARGE SCALE GENOMIC DNA]</scope>
</reference>
<dbReference type="OrthoDB" id="550279at2759"/>
<dbReference type="PANTHER" id="PTHR35750:SF1">
    <property type="entry name" value="PHOSPHOLIPID HYDROPEROXIDE GLUTATHIONE PEROXIDASE"/>
    <property type="match status" value="1"/>
</dbReference>
<keyword evidence="4" id="KW-1185">Reference proteome</keyword>
<organism evidence="3 4">
    <name type="scientific">Pyrus ussuriensis x Pyrus communis</name>
    <dbReference type="NCBI Taxonomy" id="2448454"/>
    <lineage>
        <taxon>Eukaryota</taxon>
        <taxon>Viridiplantae</taxon>
        <taxon>Streptophyta</taxon>
        <taxon>Embryophyta</taxon>
        <taxon>Tracheophyta</taxon>
        <taxon>Spermatophyta</taxon>
        <taxon>Magnoliopsida</taxon>
        <taxon>eudicotyledons</taxon>
        <taxon>Gunneridae</taxon>
        <taxon>Pentapetalae</taxon>
        <taxon>rosids</taxon>
        <taxon>fabids</taxon>
        <taxon>Rosales</taxon>
        <taxon>Rosaceae</taxon>
        <taxon>Amygdaloideae</taxon>
        <taxon>Maleae</taxon>
        <taxon>Pyrus</taxon>
    </lineage>
</organism>
<protein>
    <recommendedName>
        <fullName evidence="2">Retrovirus-related Pol polyprotein from transposon TNT 1-94-like beta-barrel domain-containing protein</fullName>
    </recommendedName>
</protein>
<dbReference type="EMBL" id="SMOL01000160">
    <property type="protein sequence ID" value="KAB2626124.1"/>
    <property type="molecule type" value="Genomic_DNA"/>
</dbReference>
<feature type="domain" description="Retrovirus-related Pol polyprotein from transposon TNT 1-94-like beta-barrel" evidence="2">
    <location>
        <begin position="195"/>
        <end position="259"/>
    </location>
</feature>
<dbReference type="AlphaFoldDB" id="A0A5N5HRW8"/>
<feature type="region of interest" description="Disordered" evidence="1">
    <location>
        <begin position="16"/>
        <end position="37"/>
    </location>
</feature>
<reference evidence="3 4" key="1">
    <citation type="submission" date="2019-09" db="EMBL/GenBank/DDBJ databases">
        <authorList>
            <person name="Ou C."/>
        </authorList>
    </citation>
    <scope>NUCLEOTIDE SEQUENCE [LARGE SCALE GENOMIC DNA]</scope>
    <source>
        <strain evidence="3">S2</strain>
        <tissue evidence="3">Leaf</tissue>
    </source>
</reference>
<dbReference type="PANTHER" id="PTHR35750">
    <property type="entry name" value="PHOSPHOLIPID HYDROPEROXIDE GLUTATHIONE PEROXIDASE"/>
    <property type="match status" value="1"/>
</dbReference>
<sequence length="286" mass="32125">MGLFKRIVGLLGFAKDDGHEGKDNDEEEDNDNHAQNRDHFQETGLPLKGFSVPVQVAVDRNLPGPVLVPCRSGDGGVQGLRWHAKRLRIDEDGDVADEFLDEVFPGMSISTENNWALPRFEVKHNTKPAKVKTQALHDGNIRQAVKRLKESDLVRDSSQESFITQGFYIFRANLVEKQLIAMISEINIVDGSEGWWVDTGASRHVCYDRSLFKTYYATEGRKALLGDSHSTDVAGTGKVELNKKNLVLGFLLNKARFTQTIGANTYTFTKNGVLWERDMLLMRCLN</sequence>
<reference evidence="3 4" key="3">
    <citation type="submission" date="2019-11" db="EMBL/GenBank/DDBJ databases">
        <title>A de novo genome assembly of a pear dwarfing rootstock.</title>
        <authorList>
            <person name="Wang F."/>
            <person name="Wang J."/>
            <person name="Li S."/>
            <person name="Zhang Y."/>
            <person name="Fang M."/>
            <person name="Ma L."/>
            <person name="Zhao Y."/>
            <person name="Jiang S."/>
        </authorList>
    </citation>
    <scope>NUCLEOTIDE SEQUENCE [LARGE SCALE GENOMIC DNA]</scope>
    <source>
        <strain evidence="3">S2</strain>
        <tissue evidence="3">Leaf</tissue>
    </source>
</reference>
<dbReference type="Proteomes" id="UP000327157">
    <property type="component" value="Chromosome 16"/>
</dbReference>
<proteinExistence type="predicted"/>
<evidence type="ECO:0000313" key="4">
    <source>
        <dbReference type="Proteomes" id="UP000327157"/>
    </source>
</evidence>
<gene>
    <name evidence="3" type="ORF">D8674_017784</name>
</gene>